<dbReference type="InterPro" id="IPR032416">
    <property type="entry name" value="Peptidase_M24_C"/>
</dbReference>
<evidence type="ECO:0000259" key="6">
    <source>
        <dbReference type="Pfam" id="PF00557"/>
    </source>
</evidence>
<dbReference type="Pfam" id="PF16188">
    <property type="entry name" value="Peptidase_M24_C"/>
    <property type="match status" value="1"/>
</dbReference>
<name>A0A2R5G035_9STRA</name>
<dbReference type="AlphaFoldDB" id="A0A2R5G035"/>
<reference evidence="9 10" key="1">
    <citation type="submission" date="2017-12" db="EMBL/GenBank/DDBJ databases">
        <title>Sequencing, de novo assembly and annotation of complete genome of a new Thraustochytrid species, strain FCC1311.</title>
        <authorList>
            <person name="Sedici K."/>
            <person name="Godart F."/>
            <person name="Aiese Cigliano R."/>
            <person name="Sanseverino W."/>
            <person name="Barakat M."/>
            <person name="Ortet P."/>
            <person name="Marechal E."/>
            <person name="Cagnac O."/>
            <person name="Amato A."/>
        </authorList>
    </citation>
    <scope>NUCLEOTIDE SEQUENCE [LARGE SCALE GENOMIC DNA]</scope>
</reference>
<dbReference type="InterPro" id="IPR029149">
    <property type="entry name" value="Creatin/AminoP/Spt16_N"/>
</dbReference>
<dbReference type="InterPro" id="IPR036005">
    <property type="entry name" value="Creatinase/aminopeptidase-like"/>
</dbReference>
<dbReference type="OrthoDB" id="9995434at2759"/>
<dbReference type="Pfam" id="PF00557">
    <property type="entry name" value="Peptidase_M24"/>
    <property type="match status" value="1"/>
</dbReference>
<dbReference type="FunFam" id="3.40.350.10:FF:000003">
    <property type="entry name" value="Xaa-pro aminopeptidase P"/>
    <property type="match status" value="1"/>
</dbReference>
<dbReference type="CDD" id="cd01085">
    <property type="entry name" value="APP"/>
    <property type="match status" value="1"/>
</dbReference>
<protein>
    <submittedName>
        <fullName evidence="9">Xaa-Pro aminopeptidase 1</fullName>
    </submittedName>
</protein>
<dbReference type="Gene3D" id="3.40.350.10">
    <property type="entry name" value="Creatinase/prolidase N-terminal domain"/>
    <property type="match status" value="2"/>
</dbReference>
<dbReference type="EMBL" id="BEYU01000001">
    <property type="protein sequence ID" value="GBG23885.1"/>
    <property type="molecule type" value="Genomic_DNA"/>
</dbReference>
<evidence type="ECO:0000256" key="4">
    <source>
        <dbReference type="ARBA" id="ARBA00022801"/>
    </source>
</evidence>
<dbReference type="GO" id="GO:0005737">
    <property type="term" value="C:cytoplasm"/>
    <property type="evidence" value="ECO:0007669"/>
    <property type="project" value="UniProtKB-ARBA"/>
</dbReference>
<dbReference type="Pfam" id="PF16189">
    <property type="entry name" value="Creatinase_N_2"/>
    <property type="match status" value="1"/>
</dbReference>
<dbReference type="InterPro" id="IPR050422">
    <property type="entry name" value="X-Pro_aminopeptidase_P"/>
</dbReference>
<evidence type="ECO:0000313" key="9">
    <source>
        <dbReference type="EMBL" id="GBG23885.1"/>
    </source>
</evidence>
<dbReference type="FunCoup" id="A0A2R5G035">
    <property type="interactions" value="39"/>
</dbReference>
<dbReference type="InterPro" id="IPR033740">
    <property type="entry name" value="Pept_M24B"/>
</dbReference>
<dbReference type="InParanoid" id="A0A2R5G035"/>
<evidence type="ECO:0000259" key="7">
    <source>
        <dbReference type="Pfam" id="PF01321"/>
    </source>
</evidence>
<evidence type="ECO:0000256" key="1">
    <source>
        <dbReference type="ARBA" id="ARBA00001936"/>
    </source>
</evidence>
<feature type="domain" description="Creatinase N-terminal" evidence="7">
    <location>
        <begin position="7"/>
        <end position="133"/>
    </location>
</feature>
<keyword evidence="4" id="KW-0378">Hydrolase</keyword>
<evidence type="ECO:0000256" key="2">
    <source>
        <dbReference type="ARBA" id="ARBA00008766"/>
    </source>
</evidence>
<organism evidence="9 10">
    <name type="scientific">Hondaea fermentalgiana</name>
    <dbReference type="NCBI Taxonomy" id="2315210"/>
    <lineage>
        <taxon>Eukaryota</taxon>
        <taxon>Sar</taxon>
        <taxon>Stramenopiles</taxon>
        <taxon>Bigyra</taxon>
        <taxon>Labyrinthulomycetes</taxon>
        <taxon>Thraustochytrida</taxon>
        <taxon>Thraustochytriidae</taxon>
        <taxon>Hondaea</taxon>
    </lineage>
</organism>
<keyword evidence="9" id="KW-0031">Aminopeptidase</keyword>
<dbReference type="SUPFAM" id="SSF55920">
    <property type="entry name" value="Creatinase/aminopeptidase"/>
    <property type="match status" value="1"/>
</dbReference>
<dbReference type="PANTHER" id="PTHR43763:SF12">
    <property type="entry name" value="AMINOPEPTIDASE P1"/>
    <property type="match status" value="1"/>
</dbReference>
<keyword evidence="10" id="KW-1185">Reference proteome</keyword>
<accession>A0A2R5G035</accession>
<dbReference type="SUPFAM" id="SSF53092">
    <property type="entry name" value="Creatinase/prolidase N-terminal domain"/>
    <property type="match status" value="1"/>
</dbReference>
<dbReference type="Pfam" id="PF01321">
    <property type="entry name" value="Creatinase_N"/>
    <property type="match status" value="1"/>
</dbReference>
<keyword evidence="9" id="KW-0645">Protease</keyword>
<dbReference type="Proteomes" id="UP000241890">
    <property type="component" value="Unassembled WGS sequence"/>
</dbReference>
<proteinExistence type="inferred from homology"/>
<comment type="similarity">
    <text evidence="2">Belongs to the peptidase M24B family.</text>
</comment>
<comment type="cofactor">
    <cofactor evidence="1">
        <name>Mn(2+)</name>
        <dbReference type="ChEBI" id="CHEBI:29035"/>
    </cofactor>
</comment>
<keyword evidence="5" id="KW-0464">Manganese</keyword>
<evidence type="ECO:0000313" key="10">
    <source>
        <dbReference type="Proteomes" id="UP000241890"/>
    </source>
</evidence>
<evidence type="ECO:0000256" key="3">
    <source>
        <dbReference type="ARBA" id="ARBA00022723"/>
    </source>
</evidence>
<dbReference type="Gene3D" id="3.90.230.10">
    <property type="entry name" value="Creatinase/methionine aminopeptidase superfamily"/>
    <property type="match status" value="1"/>
</dbReference>
<dbReference type="GO" id="GO:0070006">
    <property type="term" value="F:metalloaminopeptidase activity"/>
    <property type="evidence" value="ECO:0007669"/>
    <property type="project" value="InterPro"/>
</dbReference>
<keyword evidence="3" id="KW-0479">Metal-binding</keyword>
<dbReference type="GO" id="GO:0046872">
    <property type="term" value="F:metal ion binding"/>
    <property type="evidence" value="ECO:0007669"/>
    <property type="project" value="UniProtKB-KW"/>
</dbReference>
<evidence type="ECO:0000256" key="5">
    <source>
        <dbReference type="ARBA" id="ARBA00023211"/>
    </source>
</evidence>
<gene>
    <name evidence="9" type="ORF">FCC1311_001042</name>
</gene>
<feature type="domain" description="Peptidase M24" evidence="6">
    <location>
        <begin position="365"/>
        <end position="590"/>
    </location>
</feature>
<comment type="caution">
    <text evidence="9">The sequence shown here is derived from an EMBL/GenBank/DDBJ whole genome shotgun (WGS) entry which is preliminary data.</text>
</comment>
<feature type="domain" description="Peptidase M24 C-terminal" evidence="8">
    <location>
        <begin position="609"/>
        <end position="672"/>
    </location>
</feature>
<dbReference type="InterPro" id="IPR000587">
    <property type="entry name" value="Creatinase_N"/>
</dbReference>
<dbReference type="PANTHER" id="PTHR43763">
    <property type="entry name" value="XAA-PRO AMINOPEPTIDASE 1"/>
    <property type="match status" value="1"/>
</dbReference>
<dbReference type="InterPro" id="IPR000994">
    <property type="entry name" value="Pept_M24"/>
</dbReference>
<evidence type="ECO:0000259" key="8">
    <source>
        <dbReference type="Pfam" id="PF16188"/>
    </source>
</evidence>
<sequence length="677" mass="74034">MKSASERLQSLRKLMEKQRLSAYVVPSQDAHMSEYVADVDAKRAYLSSFTGSAGTAVVTKNEALLWTDGRYYEQAEQQLSASAGWKLMRDISAPSVPEYLRKVLDDGAQVGIHGDLISVATALRWDRALFPKAGDSGVADITNRDDAVDDIPEDASGVLLRPVVADLIDDVWGSDRPPRAFNKVDVHPKDFAGQSSTEKVADVRRTLKKEKAHAIVFTTLDDIAWLLNLRGSDIHCTPVFFAYVVVTQNKVMLFARESSFTDGAKSQLSQELGCDKIHPYEDLKTYLGELSRETGVDTAAEPASKRAKREAEDIETKESPFRILLDPQSCALAIQRCCIAAGHRVVPLANPVRRAKAIKNDTELEGMREAHFLEAIALCEFFAWLEGAVKGGAEQGLDEVRVSDKLEEFRSAHKDYRGPSFDTISAYGSNGAIVHYRAEQETAKVLGTDSLYLCDTGGQYVMGTTDMTRTFCFGQPSKVQRTAYTLVLEGHIRLAEAKFPNATEPAKLDILAREPLWKHGLNYKHGTGHGLGAFLGVHEFPPLIGSALPASSAGSGPSPTSLAAGMVLSNEPGFYLSGDFGIRIENVVIAKDVSAELPDVGIPRENDAWLGFETITFVPIAQNLIDLDLLSPGARAWVDNYHAACMDKIGPLLLERGSRETYEWLKRATAPLGSVAE</sequence>
<dbReference type="FunFam" id="3.90.230.10:FF:000007">
    <property type="entry name" value="Xaa-Pro aminopeptidase P"/>
    <property type="match status" value="1"/>
</dbReference>